<feature type="signal peptide" evidence="1">
    <location>
        <begin position="1"/>
        <end position="20"/>
    </location>
</feature>
<dbReference type="Proteomes" id="UP000249577">
    <property type="component" value="Unassembled WGS sequence"/>
</dbReference>
<sequence>MILGLTCLVGVASHSTAAQAQASRTWVSGVGDDANPCSRTAPCKTFAGALPKTLAGGVINALDPASFGAVSINKAITIRAVGQEAGVSGGIGFPSITVNAPGAQVNLIGLSIDGLGIAGTGVQVTAANQVLIKDCEILNHRGGDGFGVRLSNGLETRVTIQDTTISGNLIGVEVAATTALTNVVVMENVLLDANTTANIRAARSASRVIMRRSTSIAGPIRIQNGAELRSFGDNAINGTPTLTIPLQ</sequence>
<dbReference type="Gene3D" id="2.160.20.10">
    <property type="entry name" value="Single-stranded right-handed beta-helix, Pectin lyase-like"/>
    <property type="match status" value="1"/>
</dbReference>
<dbReference type="InterPro" id="IPR011050">
    <property type="entry name" value="Pectin_lyase_fold/virulence"/>
</dbReference>
<reference evidence="2 3" key="1">
    <citation type="submission" date="2017-08" db="EMBL/GenBank/DDBJ databases">
        <title>Infants hospitalized years apart are colonized by the same room-sourced microbial strains.</title>
        <authorList>
            <person name="Brooks B."/>
            <person name="Olm M.R."/>
            <person name="Firek B.A."/>
            <person name="Baker R."/>
            <person name="Thomas B.C."/>
            <person name="Morowitz M.J."/>
            <person name="Banfield J.F."/>
        </authorList>
    </citation>
    <scope>NUCLEOTIDE SEQUENCE [LARGE SCALE GENOMIC DNA]</scope>
    <source>
        <strain evidence="2">S2_005_003_R2_43</strain>
    </source>
</reference>
<comment type="caution">
    <text evidence="2">The sequence shown here is derived from an EMBL/GenBank/DDBJ whole genome shotgun (WGS) entry which is preliminary data.</text>
</comment>
<dbReference type="InterPro" id="IPR012334">
    <property type="entry name" value="Pectin_lyas_fold"/>
</dbReference>
<feature type="chain" id="PRO_5015916311" evidence="1">
    <location>
        <begin position="21"/>
        <end position="247"/>
    </location>
</feature>
<organism evidence="2 3">
    <name type="scientific">Ancylobacter novellus</name>
    <name type="common">Thiobacillus novellus</name>
    <dbReference type="NCBI Taxonomy" id="921"/>
    <lineage>
        <taxon>Bacteria</taxon>
        <taxon>Pseudomonadati</taxon>
        <taxon>Pseudomonadota</taxon>
        <taxon>Alphaproteobacteria</taxon>
        <taxon>Hyphomicrobiales</taxon>
        <taxon>Xanthobacteraceae</taxon>
        <taxon>Ancylobacter</taxon>
    </lineage>
</organism>
<proteinExistence type="predicted"/>
<dbReference type="AlphaFoldDB" id="A0A2W5KLE0"/>
<accession>A0A2W5KLE0</accession>
<name>A0A2W5KLE0_ANCNO</name>
<keyword evidence="1" id="KW-0732">Signal</keyword>
<dbReference type="SUPFAM" id="SSF51126">
    <property type="entry name" value="Pectin lyase-like"/>
    <property type="match status" value="1"/>
</dbReference>
<gene>
    <name evidence="2" type="ORF">DI565_03965</name>
</gene>
<protein>
    <submittedName>
        <fullName evidence="2">Uncharacterized protein</fullName>
    </submittedName>
</protein>
<evidence type="ECO:0000256" key="1">
    <source>
        <dbReference type="SAM" id="SignalP"/>
    </source>
</evidence>
<dbReference type="EMBL" id="QFPN01000002">
    <property type="protein sequence ID" value="PZQ17891.1"/>
    <property type="molecule type" value="Genomic_DNA"/>
</dbReference>
<evidence type="ECO:0000313" key="3">
    <source>
        <dbReference type="Proteomes" id="UP000249577"/>
    </source>
</evidence>
<evidence type="ECO:0000313" key="2">
    <source>
        <dbReference type="EMBL" id="PZQ17891.1"/>
    </source>
</evidence>